<dbReference type="Proteomes" id="UP000828390">
    <property type="component" value="Unassembled WGS sequence"/>
</dbReference>
<organism evidence="1 2">
    <name type="scientific">Dreissena polymorpha</name>
    <name type="common">Zebra mussel</name>
    <name type="synonym">Mytilus polymorpha</name>
    <dbReference type="NCBI Taxonomy" id="45954"/>
    <lineage>
        <taxon>Eukaryota</taxon>
        <taxon>Metazoa</taxon>
        <taxon>Spiralia</taxon>
        <taxon>Lophotrochozoa</taxon>
        <taxon>Mollusca</taxon>
        <taxon>Bivalvia</taxon>
        <taxon>Autobranchia</taxon>
        <taxon>Heteroconchia</taxon>
        <taxon>Euheterodonta</taxon>
        <taxon>Imparidentia</taxon>
        <taxon>Neoheterodontei</taxon>
        <taxon>Myida</taxon>
        <taxon>Dreissenoidea</taxon>
        <taxon>Dreissenidae</taxon>
        <taxon>Dreissena</taxon>
    </lineage>
</organism>
<dbReference type="AlphaFoldDB" id="A0A9D4QRS6"/>
<sequence>MVDKLPLSIKCFSMVGVKHSLCQLSPAPGRLCGLSIKGRENSDFKPPMPCAHTPPWESAR</sequence>
<accession>A0A9D4QRS6</accession>
<evidence type="ECO:0000313" key="1">
    <source>
        <dbReference type="EMBL" id="KAH3840257.1"/>
    </source>
</evidence>
<protein>
    <submittedName>
        <fullName evidence="1">Uncharacterized protein</fullName>
    </submittedName>
</protein>
<dbReference type="EMBL" id="JAIWYP010000004">
    <property type="protein sequence ID" value="KAH3840257.1"/>
    <property type="molecule type" value="Genomic_DNA"/>
</dbReference>
<comment type="caution">
    <text evidence="1">The sequence shown here is derived from an EMBL/GenBank/DDBJ whole genome shotgun (WGS) entry which is preliminary data.</text>
</comment>
<keyword evidence="2" id="KW-1185">Reference proteome</keyword>
<name>A0A9D4QRS6_DREPO</name>
<evidence type="ECO:0000313" key="2">
    <source>
        <dbReference type="Proteomes" id="UP000828390"/>
    </source>
</evidence>
<gene>
    <name evidence="1" type="ORF">DPMN_113704</name>
</gene>
<reference evidence="1" key="1">
    <citation type="journal article" date="2019" name="bioRxiv">
        <title>The Genome of the Zebra Mussel, Dreissena polymorpha: A Resource for Invasive Species Research.</title>
        <authorList>
            <person name="McCartney M.A."/>
            <person name="Auch B."/>
            <person name="Kono T."/>
            <person name="Mallez S."/>
            <person name="Zhang Y."/>
            <person name="Obille A."/>
            <person name="Becker A."/>
            <person name="Abrahante J.E."/>
            <person name="Garbe J."/>
            <person name="Badalamenti J.P."/>
            <person name="Herman A."/>
            <person name="Mangelson H."/>
            <person name="Liachko I."/>
            <person name="Sullivan S."/>
            <person name="Sone E.D."/>
            <person name="Koren S."/>
            <person name="Silverstein K.A.T."/>
            <person name="Beckman K.B."/>
            <person name="Gohl D.M."/>
        </authorList>
    </citation>
    <scope>NUCLEOTIDE SEQUENCE</scope>
    <source>
        <strain evidence="1">Duluth1</strain>
        <tissue evidence="1">Whole animal</tissue>
    </source>
</reference>
<proteinExistence type="predicted"/>
<reference evidence="1" key="2">
    <citation type="submission" date="2020-11" db="EMBL/GenBank/DDBJ databases">
        <authorList>
            <person name="McCartney M.A."/>
            <person name="Auch B."/>
            <person name="Kono T."/>
            <person name="Mallez S."/>
            <person name="Becker A."/>
            <person name="Gohl D.M."/>
            <person name="Silverstein K.A.T."/>
            <person name="Koren S."/>
            <person name="Bechman K.B."/>
            <person name="Herman A."/>
            <person name="Abrahante J.E."/>
            <person name="Garbe J."/>
        </authorList>
    </citation>
    <scope>NUCLEOTIDE SEQUENCE</scope>
    <source>
        <strain evidence="1">Duluth1</strain>
        <tissue evidence="1">Whole animal</tissue>
    </source>
</reference>